<evidence type="ECO:0000313" key="2">
    <source>
        <dbReference type="EMBL" id="KRT67295.1"/>
    </source>
</evidence>
<organism evidence="2 3">
    <name type="scientific">candidate division WWE3 bacterium CSP1-7</name>
    <dbReference type="NCBI Taxonomy" id="1576480"/>
    <lineage>
        <taxon>Bacteria</taxon>
        <taxon>Katanobacteria</taxon>
    </lineage>
</organism>
<keyword evidence="1" id="KW-1133">Transmembrane helix</keyword>
<dbReference type="STRING" id="1576480.XU08_C0004G0003"/>
<reference evidence="2 3" key="1">
    <citation type="submission" date="2015-05" db="EMBL/GenBank/DDBJ databases">
        <title>Critical biogeochemical functions in the subsurface are associated with bacteria from new phyla and little studied lineages.</title>
        <authorList>
            <person name="Hug L.A."/>
            <person name="Thomas B.C."/>
            <person name="Sharon I."/>
            <person name="Brown C.T."/>
            <person name="Sharma R."/>
            <person name="Hettich R.L."/>
            <person name="Wilkins M.J."/>
            <person name="Williams K.H."/>
            <person name="Singh A."/>
            <person name="Banfield J.F."/>
        </authorList>
    </citation>
    <scope>NUCLEOTIDE SEQUENCE [LARGE SCALE GENOMIC DNA]</scope>
    <source>
        <strain evidence="2">CSP1-7</strain>
    </source>
</reference>
<keyword evidence="1" id="KW-0472">Membrane</keyword>
<dbReference type="AlphaFoldDB" id="A0A0T5ZWZ3"/>
<protein>
    <submittedName>
        <fullName evidence="2">Uncharacterized protein</fullName>
    </submittedName>
</protein>
<sequence>MKDRLFSSIQYATGWLLILTFGYGFVLPLFVNQLPTVPLIFPVLVLTFFTHAMLGVRSTTRRYRLWRNWLDWVFLAVWGIACAVFISVFYF</sequence>
<comment type="caution">
    <text evidence="2">The sequence shown here is derived from an EMBL/GenBank/DDBJ whole genome shotgun (WGS) entry which is preliminary data.</text>
</comment>
<keyword evidence="1" id="KW-0812">Transmembrane</keyword>
<evidence type="ECO:0000256" key="1">
    <source>
        <dbReference type="SAM" id="Phobius"/>
    </source>
</evidence>
<gene>
    <name evidence="2" type="ORF">XU08_C0004G0003</name>
</gene>
<feature type="transmembrane region" description="Helical" evidence="1">
    <location>
        <begin position="12"/>
        <end position="31"/>
    </location>
</feature>
<dbReference type="EMBL" id="LDXK01000004">
    <property type="protein sequence ID" value="KRT67295.1"/>
    <property type="molecule type" value="Genomic_DNA"/>
</dbReference>
<name>A0A0T5ZWZ3_UNCKA</name>
<evidence type="ECO:0000313" key="3">
    <source>
        <dbReference type="Proteomes" id="UP000051297"/>
    </source>
</evidence>
<accession>A0A0T5ZWZ3</accession>
<feature type="transmembrane region" description="Helical" evidence="1">
    <location>
        <begin position="37"/>
        <end position="57"/>
    </location>
</feature>
<dbReference type="Proteomes" id="UP000051297">
    <property type="component" value="Unassembled WGS sequence"/>
</dbReference>
<feature type="transmembrane region" description="Helical" evidence="1">
    <location>
        <begin position="69"/>
        <end position="90"/>
    </location>
</feature>
<proteinExistence type="predicted"/>